<name>A0A1G7V2E8_9ACTN</name>
<dbReference type="Pfam" id="PF11716">
    <property type="entry name" value="MDMPI_N"/>
    <property type="match status" value="1"/>
</dbReference>
<dbReference type="AlphaFoldDB" id="A0A1G7V2E8"/>
<dbReference type="OrthoDB" id="5185819at2"/>
<accession>A0A1G7V2E8</accession>
<sequence length="195" mass="20081">MDATTVDLGPQTLILARLAEGIGDGQLDGPTPCPAYTVSGMLAHLLTLSLAFRDAGRKRLGPMTDGAPDPAAAVLPPGWRAELPKALEELAAVWREPAAWDGMTRAGGLDLPGAVAGAVVADELVVHGWDLARATGQEYAPDEAALRLAHGLLEGAAAETGEGRGMFGPVVAVPEGAPLLDRTVGLSGRTPDWRP</sequence>
<dbReference type="InterPro" id="IPR017517">
    <property type="entry name" value="Maleyloyr_isom"/>
</dbReference>
<proteinExistence type="predicted"/>
<protein>
    <submittedName>
        <fullName evidence="2">TIGR03086 family protein</fullName>
    </submittedName>
</protein>
<dbReference type="Proteomes" id="UP000198614">
    <property type="component" value="Unassembled WGS sequence"/>
</dbReference>
<organism evidence="2 3">
    <name type="scientific">Streptomyces griseoaurantiacus</name>
    <dbReference type="NCBI Taxonomy" id="68213"/>
    <lineage>
        <taxon>Bacteria</taxon>
        <taxon>Bacillati</taxon>
        <taxon>Actinomycetota</taxon>
        <taxon>Actinomycetes</taxon>
        <taxon>Kitasatosporales</taxon>
        <taxon>Streptomycetaceae</taxon>
        <taxon>Streptomyces</taxon>
        <taxon>Streptomyces aurantiacus group</taxon>
    </lineage>
</organism>
<dbReference type="Gene3D" id="1.20.120.450">
    <property type="entry name" value="dinb family like domain"/>
    <property type="match status" value="1"/>
</dbReference>
<dbReference type="InterPro" id="IPR024344">
    <property type="entry name" value="MDMPI_metal-binding"/>
</dbReference>
<dbReference type="SUPFAM" id="SSF109854">
    <property type="entry name" value="DinB/YfiT-like putative metalloenzymes"/>
    <property type="match status" value="1"/>
</dbReference>
<evidence type="ECO:0000313" key="2">
    <source>
        <dbReference type="EMBL" id="SDG54055.1"/>
    </source>
</evidence>
<dbReference type="InterPro" id="IPR034660">
    <property type="entry name" value="DinB/YfiT-like"/>
</dbReference>
<evidence type="ECO:0000259" key="1">
    <source>
        <dbReference type="Pfam" id="PF11716"/>
    </source>
</evidence>
<dbReference type="GO" id="GO:0046872">
    <property type="term" value="F:metal ion binding"/>
    <property type="evidence" value="ECO:0007669"/>
    <property type="project" value="InterPro"/>
</dbReference>
<evidence type="ECO:0000313" key="3">
    <source>
        <dbReference type="Proteomes" id="UP000198614"/>
    </source>
</evidence>
<dbReference type="NCBIfam" id="TIGR03083">
    <property type="entry name" value="maleylpyruvate isomerase family mycothiol-dependent enzyme"/>
    <property type="match status" value="1"/>
</dbReference>
<dbReference type="InterPro" id="IPR017520">
    <property type="entry name" value="CHP03086"/>
</dbReference>
<gene>
    <name evidence="2" type="ORF">SAMN05216260_12235</name>
</gene>
<dbReference type="EMBL" id="FNAX01000022">
    <property type="protein sequence ID" value="SDG54055.1"/>
    <property type="molecule type" value="Genomic_DNA"/>
</dbReference>
<feature type="domain" description="Mycothiol-dependent maleylpyruvate isomerase metal-binding" evidence="1">
    <location>
        <begin position="14"/>
        <end position="132"/>
    </location>
</feature>
<reference evidence="2 3" key="1">
    <citation type="submission" date="2016-10" db="EMBL/GenBank/DDBJ databases">
        <authorList>
            <person name="de Groot N.N."/>
        </authorList>
    </citation>
    <scope>NUCLEOTIDE SEQUENCE [LARGE SCALE GENOMIC DNA]</scope>
    <source>
        <strain evidence="2 3">CGMCC 4.1859</strain>
    </source>
</reference>
<dbReference type="NCBIfam" id="TIGR03086">
    <property type="entry name" value="TIGR03086 family metal-binding protein"/>
    <property type="match status" value="1"/>
</dbReference>